<reference evidence="2" key="1">
    <citation type="journal article" date="2014" name="Int. J. Syst. Evol. Microbiol.">
        <title>Complete genome sequence of Corynebacterium casei LMG S-19264T (=DSM 44701T), isolated from a smear-ripened cheese.</title>
        <authorList>
            <consortium name="US DOE Joint Genome Institute (JGI-PGF)"/>
            <person name="Walter F."/>
            <person name="Albersmeier A."/>
            <person name="Kalinowski J."/>
            <person name="Ruckert C."/>
        </authorList>
    </citation>
    <scope>NUCLEOTIDE SEQUENCE</scope>
    <source>
        <strain evidence="2">JCM 3035</strain>
    </source>
</reference>
<feature type="domain" description="Pyridoxamine 5'-phosphate oxidase N-terminal" evidence="1">
    <location>
        <begin position="18"/>
        <end position="130"/>
    </location>
</feature>
<dbReference type="AlphaFoldDB" id="A0A917QK11"/>
<protein>
    <recommendedName>
        <fullName evidence="1">Pyridoxamine 5'-phosphate oxidase N-terminal domain-containing protein</fullName>
    </recommendedName>
</protein>
<dbReference type="EMBL" id="BMPQ01000003">
    <property type="protein sequence ID" value="GGK54444.1"/>
    <property type="molecule type" value="Genomic_DNA"/>
</dbReference>
<evidence type="ECO:0000313" key="3">
    <source>
        <dbReference type="Proteomes" id="UP000637788"/>
    </source>
</evidence>
<name>A0A917QK11_9ACTN</name>
<evidence type="ECO:0000259" key="1">
    <source>
        <dbReference type="Pfam" id="PF01243"/>
    </source>
</evidence>
<dbReference type="InterPro" id="IPR011576">
    <property type="entry name" value="Pyridox_Oxase_N"/>
</dbReference>
<dbReference type="InterPro" id="IPR012349">
    <property type="entry name" value="Split_barrel_FMN-bd"/>
</dbReference>
<dbReference type="RefSeq" id="WP_189320978.1">
    <property type="nucleotide sequence ID" value="NZ_BMPQ01000003.1"/>
</dbReference>
<sequence length="162" mass="17072">MTPAGSPGSLGSPAEIARGIIDASLYMVLATADAAGRPWSSPVYFAHVGCREFFWLSSPEAVHSCNIAVRPEVGIAIFDSSAPIGTGQGVYMSAVAEPVDGPGLERAIEVFSRRSLSHGDRAWTAADVNEISGLRLYRAVADDHSILAKDGQPDHRVPVDLA</sequence>
<keyword evidence="3" id="KW-1185">Reference proteome</keyword>
<dbReference type="Proteomes" id="UP000637788">
    <property type="component" value="Unassembled WGS sequence"/>
</dbReference>
<organism evidence="2 3">
    <name type="scientific">Streptomyces flaveus</name>
    <dbReference type="NCBI Taxonomy" id="66370"/>
    <lineage>
        <taxon>Bacteria</taxon>
        <taxon>Bacillati</taxon>
        <taxon>Actinomycetota</taxon>
        <taxon>Actinomycetes</taxon>
        <taxon>Kitasatosporales</taxon>
        <taxon>Streptomycetaceae</taxon>
        <taxon>Streptomyces</taxon>
        <taxon>Streptomyces aurantiacus group</taxon>
    </lineage>
</organism>
<dbReference type="Pfam" id="PF01243">
    <property type="entry name" value="PNPOx_N"/>
    <property type="match status" value="1"/>
</dbReference>
<accession>A0A917QK11</accession>
<comment type="caution">
    <text evidence="2">The sequence shown here is derived from an EMBL/GenBank/DDBJ whole genome shotgun (WGS) entry which is preliminary data.</text>
</comment>
<evidence type="ECO:0000313" key="2">
    <source>
        <dbReference type="EMBL" id="GGK54444.1"/>
    </source>
</evidence>
<reference evidence="2" key="2">
    <citation type="submission" date="2020-09" db="EMBL/GenBank/DDBJ databases">
        <authorList>
            <person name="Sun Q."/>
            <person name="Ohkuma M."/>
        </authorList>
    </citation>
    <scope>NUCLEOTIDE SEQUENCE</scope>
    <source>
        <strain evidence="2">JCM 3035</strain>
    </source>
</reference>
<dbReference type="Gene3D" id="2.30.110.10">
    <property type="entry name" value="Electron Transport, Fmn-binding Protein, Chain A"/>
    <property type="match status" value="1"/>
</dbReference>
<dbReference type="SUPFAM" id="SSF50475">
    <property type="entry name" value="FMN-binding split barrel"/>
    <property type="match status" value="1"/>
</dbReference>
<proteinExistence type="predicted"/>
<gene>
    <name evidence="2" type="ORF">GCM10010094_13620</name>
</gene>